<evidence type="ECO:0000256" key="1">
    <source>
        <dbReference type="SAM" id="Coils"/>
    </source>
</evidence>
<comment type="caution">
    <text evidence="3">The sequence shown here is derived from an EMBL/GenBank/DDBJ whole genome shotgun (WGS) entry which is preliminary data.</text>
</comment>
<dbReference type="InterPro" id="IPR052270">
    <property type="entry name" value="CACF_protein"/>
</dbReference>
<feature type="coiled-coil region" evidence="1">
    <location>
        <begin position="198"/>
        <end position="281"/>
    </location>
</feature>
<reference evidence="3 4" key="1">
    <citation type="submission" date="2020-08" db="EMBL/GenBank/DDBJ databases">
        <authorList>
            <person name="Hejnol A."/>
        </authorList>
    </citation>
    <scope>NUCLEOTIDE SEQUENCE [LARGE SCALE GENOMIC DNA]</scope>
</reference>
<feature type="compositionally biased region" description="Polar residues" evidence="2">
    <location>
        <begin position="145"/>
        <end position="154"/>
    </location>
</feature>
<keyword evidence="4" id="KW-1185">Reference proteome</keyword>
<feature type="region of interest" description="Disordered" evidence="2">
    <location>
        <begin position="527"/>
        <end position="567"/>
    </location>
</feature>
<feature type="compositionally biased region" description="Basic and acidic residues" evidence="2">
    <location>
        <begin position="659"/>
        <end position="670"/>
    </location>
</feature>
<feature type="region of interest" description="Disordered" evidence="2">
    <location>
        <begin position="631"/>
        <end position="712"/>
    </location>
</feature>
<proteinExistence type="predicted"/>
<gene>
    <name evidence="3" type="ORF">DGYR_LOCUS3793</name>
</gene>
<keyword evidence="1" id="KW-0175">Coiled coil</keyword>
<dbReference type="OrthoDB" id="6256972at2759"/>
<name>A0A7I8VFE1_9ANNE</name>
<feature type="compositionally biased region" description="Acidic residues" evidence="2">
    <location>
        <begin position="530"/>
        <end position="543"/>
    </location>
</feature>
<sequence>MSNARELYRWERLTKPKIYATKSQKTTDKSDIEDWLKKVEKASEQATDVVLGGNSVPVPSRSVVRKNTQKDLEKARIHNAAYVEAQDLLDNWMKEKLVLDEEDDREYSGPSDIQVQNEWDKILNEYESEMMALRTKPDTKKARSKCSNTSSSRDPANVESIVQSLLDKEYVSEYVIDDLGLDDDLEKKKKDPRLKMELRHEQVKRNRLQREAEQKKKLEEKIMKKNARKEAEKVIRQEEQMKKNKFKEEEEKIKEQMMYIRKEMEFEKRQKELALKKKKSEENMLKNKLKQKIEIKAIKVEEDETHERIASMKKILIQERLMAVEERQKRENMKIKQRYFIGWYNCILQSRLQLGKAKAFYDWKCLMKYWNSWKLYAIQQSMNKKAIMHQESVKTDQRKQMISVKHYHTTLLRKCFNSWKMYLEQAKVSDMFDENNERTKSKISAFLDALENVSTVQKEASKVNPVQVDDKQLVSELFNDKKAPKKARPTSATTSKPSIIPKEAWQVTKKHNKLTKEQILEMNERSREELGDDLVIEQQPSEDDTGRSSKAKKFHPPENYHHRHQAQQKILLEQQKELKEQKKLIEELHYLQKQQLLQQQLANNQTPDLIQKHLLELEKNLMDIASNYSDNQAAHRQMHEDKPTLEGESDIVSELPSQARRETIETERSEGSSNQSNSSKRHSDFLKAMEQRSAQRAALKKERETRRRQEEKEKLLRLEREANERKEREEEEKKKRIIEHRERKRQEMLQQQKKIEEQKRFQSLNQKAEEWATFATMKFRGWKPWRRFIQMINDRKILAEEKRKKTLLKLAFSAWSSKWLSIEEDRNRKANEFYRFNLQKHFIKRWEKIGKLSQIAEEKAAIHYRQKLLSKCLTSWVSYYDEEKIRTWRMENIADQHNTRRIQLTAIRCWQRLPQMKRAQEERTKRLSKIRQKVANILPDYDPNKSDTPRSSIT</sequence>
<feature type="region of interest" description="Disordered" evidence="2">
    <location>
        <begin position="477"/>
        <end position="504"/>
    </location>
</feature>
<accession>A0A7I8VFE1</accession>
<protein>
    <submittedName>
        <fullName evidence="3">DgyrCDS4029</fullName>
    </submittedName>
</protein>
<dbReference type="AlphaFoldDB" id="A0A7I8VFE1"/>
<dbReference type="EMBL" id="CAJFCJ010000005">
    <property type="protein sequence ID" value="CAD5115007.1"/>
    <property type="molecule type" value="Genomic_DNA"/>
</dbReference>
<dbReference type="PANTHER" id="PTHR22028:SF5">
    <property type="entry name" value="COILED-COIL DOMAIN-CONTAINING PROTEIN 191"/>
    <property type="match status" value="1"/>
</dbReference>
<feature type="compositionally biased region" description="Basic and acidic residues" evidence="2">
    <location>
        <begin position="699"/>
        <end position="712"/>
    </location>
</feature>
<evidence type="ECO:0000313" key="4">
    <source>
        <dbReference type="Proteomes" id="UP000549394"/>
    </source>
</evidence>
<feature type="compositionally biased region" description="Basic and acidic residues" evidence="2">
    <location>
        <begin position="681"/>
        <end position="690"/>
    </location>
</feature>
<organism evidence="3 4">
    <name type="scientific">Dimorphilus gyrociliatus</name>
    <dbReference type="NCBI Taxonomy" id="2664684"/>
    <lineage>
        <taxon>Eukaryota</taxon>
        <taxon>Metazoa</taxon>
        <taxon>Spiralia</taxon>
        <taxon>Lophotrochozoa</taxon>
        <taxon>Annelida</taxon>
        <taxon>Polychaeta</taxon>
        <taxon>Polychaeta incertae sedis</taxon>
        <taxon>Dinophilidae</taxon>
        <taxon>Dimorphilus</taxon>
    </lineage>
</organism>
<dbReference type="Proteomes" id="UP000549394">
    <property type="component" value="Unassembled WGS sequence"/>
</dbReference>
<dbReference type="PANTHER" id="PTHR22028">
    <property type="entry name" value="SFI1 SPINDLE BODY DOMAIN-CONTAINING PROTEIN-RELATED"/>
    <property type="match status" value="1"/>
</dbReference>
<feature type="region of interest" description="Disordered" evidence="2">
    <location>
        <begin position="135"/>
        <end position="156"/>
    </location>
</feature>
<evidence type="ECO:0000256" key="2">
    <source>
        <dbReference type="SAM" id="MobiDB-lite"/>
    </source>
</evidence>
<evidence type="ECO:0000313" key="3">
    <source>
        <dbReference type="EMBL" id="CAD5115007.1"/>
    </source>
</evidence>